<keyword evidence="2" id="KW-0812">Transmembrane</keyword>
<feature type="region of interest" description="Disordered" evidence="1">
    <location>
        <begin position="1"/>
        <end position="20"/>
    </location>
</feature>
<feature type="transmembrane region" description="Helical" evidence="2">
    <location>
        <begin position="29"/>
        <end position="50"/>
    </location>
</feature>
<accession>A0ABY5YS18</accession>
<evidence type="ECO:0000313" key="4">
    <source>
        <dbReference type="Proteomes" id="UP001059859"/>
    </source>
</evidence>
<evidence type="ECO:0000313" key="3">
    <source>
        <dbReference type="EMBL" id="UWX96868.1"/>
    </source>
</evidence>
<dbReference type="RefSeq" id="WP_260652142.1">
    <property type="nucleotide sequence ID" value="NZ_CP104275.1"/>
</dbReference>
<proteinExistence type="predicted"/>
<protein>
    <submittedName>
        <fullName evidence="3">DUF3995 domain-containing protein</fullName>
    </submittedName>
</protein>
<dbReference type="Pfam" id="PF13160">
    <property type="entry name" value="DUF3995"/>
    <property type="match status" value="1"/>
</dbReference>
<gene>
    <name evidence="3" type="ORF">N2K95_14710</name>
</gene>
<feature type="compositionally biased region" description="Basic and acidic residues" evidence="1">
    <location>
        <begin position="8"/>
        <end position="19"/>
    </location>
</feature>
<evidence type="ECO:0000256" key="2">
    <source>
        <dbReference type="SAM" id="Phobius"/>
    </source>
</evidence>
<sequence length="184" mass="19877">MDSSNDPEEGRRQAREAGRRRTPAGLGRACLWTACAAGLLHAAFSLYWAVGGRWLLDTVGRWAVEESAEAPLRTGLLLGAVALFKAAAALIPTASAYGRVPWPGLWRAVSWIGAVVLVLYGGANTVVSNAVLAGLIRPDTGYDRRATIGHAWLWDPLFLLWGAALLGYLLLSRAGRDSRRERAR</sequence>
<feature type="transmembrane region" description="Helical" evidence="2">
    <location>
        <begin position="70"/>
        <end position="92"/>
    </location>
</feature>
<name>A0ABY5YS18_9MICC</name>
<keyword evidence="4" id="KW-1185">Reference proteome</keyword>
<dbReference type="Proteomes" id="UP001059859">
    <property type="component" value="Chromosome"/>
</dbReference>
<dbReference type="EMBL" id="CP104275">
    <property type="protein sequence ID" value="UWX96868.1"/>
    <property type="molecule type" value="Genomic_DNA"/>
</dbReference>
<reference evidence="3" key="1">
    <citation type="submission" date="2022-09" db="EMBL/GenBank/DDBJ databases">
        <title>Novel species in genus Arthrobacter.</title>
        <authorList>
            <person name="Liu Y."/>
        </authorList>
    </citation>
    <scope>NUCLEOTIDE SEQUENCE</scope>
    <source>
        <strain evidence="3">Zg-Y815</strain>
    </source>
</reference>
<keyword evidence="2" id="KW-1133">Transmembrane helix</keyword>
<feature type="transmembrane region" description="Helical" evidence="2">
    <location>
        <begin position="104"/>
        <end position="123"/>
    </location>
</feature>
<evidence type="ECO:0000256" key="1">
    <source>
        <dbReference type="SAM" id="MobiDB-lite"/>
    </source>
</evidence>
<feature type="transmembrane region" description="Helical" evidence="2">
    <location>
        <begin position="151"/>
        <end position="171"/>
    </location>
</feature>
<keyword evidence="2" id="KW-0472">Membrane</keyword>
<organism evidence="3 4">
    <name type="scientific">Arthrobacter zhaoxinii</name>
    <dbReference type="NCBI Taxonomy" id="2964616"/>
    <lineage>
        <taxon>Bacteria</taxon>
        <taxon>Bacillati</taxon>
        <taxon>Actinomycetota</taxon>
        <taxon>Actinomycetes</taxon>
        <taxon>Micrococcales</taxon>
        <taxon>Micrococcaceae</taxon>
        <taxon>Arthrobacter</taxon>
    </lineage>
</organism>
<dbReference type="InterPro" id="IPR025058">
    <property type="entry name" value="DUF3995"/>
</dbReference>